<dbReference type="KEGG" id="rmr:Rmar_2515"/>
<dbReference type="eggNOG" id="COG4634">
    <property type="taxonomic scope" value="Bacteria"/>
</dbReference>
<sequence length="116" mass="13562">MRFMVDECTGPAVAKWLRAQGYEVFSVYDEARGVDDETLLQKAFAENWILITNDKDFGEKIYRERHPHRGVVLLRLEDERSVTKIAVLQRLLQRYGERLTDQFVVVSEAGVRFARE</sequence>
<dbReference type="EMBL" id="CP001807">
    <property type="protein sequence ID" value="ACY49391.1"/>
    <property type="molecule type" value="Genomic_DNA"/>
</dbReference>
<gene>
    <name evidence="2" type="ordered locus">Rmar_2515</name>
</gene>
<dbReference type="Proteomes" id="UP000002221">
    <property type="component" value="Chromosome"/>
</dbReference>
<feature type="domain" description="DUF5615" evidence="1">
    <location>
        <begin position="1"/>
        <end position="107"/>
    </location>
</feature>
<dbReference type="RefSeq" id="WP_012845001.1">
    <property type="nucleotide sequence ID" value="NC_013501.1"/>
</dbReference>
<evidence type="ECO:0000313" key="3">
    <source>
        <dbReference type="Proteomes" id="UP000002221"/>
    </source>
</evidence>
<dbReference type="STRING" id="518766.Rmar_2515"/>
<dbReference type="AlphaFoldDB" id="D0MFD5"/>
<proteinExistence type="predicted"/>
<keyword evidence="3" id="KW-1185">Reference proteome</keyword>
<dbReference type="Pfam" id="PF18480">
    <property type="entry name" value="DUF5615"/>
    <property type="match status" value="1"/>
</dbReference>
<accession>D0MFD5</accession>
<evidence type="ECO:0000259" key="1">
    <source>
        <dbReference type="Pfam" id="PF18480"/>
    </source>
</evidence>
<organism evidence="2 3">
    <name type="scientific">Rhodothermus marinus (strain ATCC 43812 / DSM 4252 / R-10)</name>
    <name type="common">Rhodothermus obamensis</name>
    <dbReference type="NCBI Taxonomy" id="518766"/>
    <lineage>
        <taxon>Bacteria</taxon>
        <taxon>Pseudomonadati</taxon>
        <taxon>Rhodothermota</taxon>
        <taxon>Rhodothermia</taxon>
        <taxon>Rhodothermales</taxon>
        <taxon>Rhodothermaceae</taxon>
        <taxon>Rhodothermus</taxon>
    </lineage>
</organism>
<protein>
    <recommendedName>
        <fullName evidence="1">DUF5615 domain-containing protein</fullName>
    </recommendedName>
</protein>
<evidence type="ECO:0000313" key="2">
    <source>
        <dbReference type="EMBL" id="ACY49391.1"/>
    </source>
</evidence>
<reference evidence="2 3" key="1">
    <citation type="journal article" date="2009" name="Stand. Genomic Sci.">
        <title>Complete genome sequence of Rhodothermus marinus type strain (R-10).</title>
        <authorList>
            <person name="Nolan M."/>
            <person name="Tindall B.J."/>
            <person name="Pomrenke H."/>
            <person name="Lapidus A."/>
            <person name="Copeland A."/>
            <person name="Glavina Del Rio T."/>
            <person name="Lucas S."/>
            <person name="Chen F."/>
            <person name="Tice H."/>
            <person name="Cheng J.F."/>
            <person name="Saunders E."/>
            <person name="Han C."/>
            <person name="Bruce D."/>
            <person name="Goodwin L."/>
            <person name="Chain P."/>
            <person name="Pitluck S."/>
            <person name="Ovchinikova G."/>
            <person name="Pati A."/>
            <person name="Ivanova N."/>
            <person name="Mavromatis K."/>
            <person name="Chen A."/>
            <person name="Palaniappan K."/>
            <person name="Land M."/>
            <person name="Hauser L."/>
            <person name="Chang Y.J."/>
            <person name="Jeffries C.D."/>
            <person name="Brettin T."/>
            <person name="Goker M."/>
            <person name="Bristow J."/>
            <person name="Eisen J.A."/>
            <person name="Markowitz V."/>
            <person name="Hugenholtz P."/>
            <person name="Kyrpides N.C."/>
            <person name="Klenk H.P."/>
            <person name="Detter J.C."/>
        </authorList>
    </citation>
    <scope>NUCLEOTIDE SEQUENCE [LARGE SCALE GENOMIC DNA]</scope>
    <source>
        <strain evidence="3">ATCC 43812 / DSM 4252 / R-10</strain>
    </source>
</reference>
<dbReference type="InterPro" id="IPR041049">
    <property type="entry name" value="DUF5615"/>
</dbReference>
<dbReference type="HOGENOM" id="CLU_150003_0_1_10"/>
<name>D0MFD5_RHOM4</name>